<evidence type="ECO:0000313" key="1">
    <source>
        <dbReference type="EMBL" id="KAI3693393.1"/>
    </source>
</evidence>
<comment type="caution">
    <text evidence="1">The sequence shown here is derived from an EMBL/GenBank/DDBJ whole genome shotgun (WGS) entry which is preliminary data.</text>
</comment>
<dbReference type="EMBL" id="CM042057">
    <property type="protein sequence ID" value="KAI3693393.1"/>
    <property type="molecule type" value="Genomic_DNA"/>
</dbReference>
<organism evidence="1 2">
    <name type="scientific">Arctium lappa</name>
    <name type="common">Greater burdock</name>
    <name type="synonym">Lappa major</name>
    <dbReference type="NCBI Taxonomy" id="4217"/>
    <lineage>
        <taxon>Eukaryota</taxon>
        <taxon>Viridiplantae</taxon>
        <taxon>Streptophyta</taxon>
        <taxon>Embryophyta</taxon>
        <taxon>Tracheophyta</taxon>
        <taxon>Spermatophyta</taxon>
        <taxon>Magnoliopsida</taxon>
        <taxon>eudicotyledons</taxon>
        <taxon>Gunneridae</taxon>
        <taxon>Pentapetalae</taxon>
        <taxon>asterids</taxon>
        <taxon>campanulids</taxon>
        <taxon>Asterales</taxon>
        <taxon>Asteraceae</taxon>
        <taxon>Carduoideae</taxon>
        <taxon>Cardueae</taxon>
        <taxon>Arctiinae</taxon>
        <taxon>Arctium</taxon>
    </lineage>
</organism>
<proteinExistence type="predicted"/>
<gene>
    <name evidence="1" type="ORF">L6452_33228</name>
</gene>
<evidence type="ECO:0000313" key="2">
    <source>
        <dbReference type="Proteomes" id="UP001055879"/>
    </source>
</evidence>
<accession>A0ACB8Z7R3</accession>
<reference evidence="2" key="1">
    <citation type="journal article" date="2022" name="Mol. Ecol. Resour.">
        <title>The genomes of chicory, endive, great burdock and yacon provide insights into Asteraceae palaeo-polyploidization history and plant inulin production.</title>
        <authorList>
            <person name="Fan W."/>
            <person name="Wang S."/>
            <person name="Wang H."/>
            <person name="Wang A."/>
            <person name="Jiang F."/>
            <person name="Liu H."/>
            <person name="Zhao H."/>
            <person name="Xu D."/>
            <person name="Zhang Y."/>
        </authorList>
    </citation>
    <scope>NUCLEOTIDE SEQUENCE [LARGE SCALE GENOMIC DNA]</scope>
    <source>
        <strain evidence="2">cv. Niubang</strain>
    </source>
</reference>
<protein>
    <submittedName>
        <fullName evidence="1">Uncharacterized protein</fullName>
    </submittedName>
</protein>
<name>A0ACB8Z7R3_ARCLA</name>
<keyword evidence="2" id="KW-1185">Reference proteome</keyword>
<sequence>MFDGVPVEQFHQFISTPSSRIPSNNSSLIQTPPLISTSTNLNFLSFDPLLFPPPLPTHQSLFQSQHFLRTPTRDQFNGTHDESKLDQEIDLGIDINESWSNDEVIQLLRIKSSSENWFRDFTWDHVSRKLAELGYKRSAEKCKEKFEEETCRSFSSTIGYNKNSSRYLISEELDEHLYNPDHDHHAPIHQSPQNHLKDHQQEELPQVLDQDQKIVDDENHETQGQKGHFEQTNDQDDIIGVNKSKKRKRKHKKFKMVKGLCVDLVQKMMTQQEEMHKKLLEDMASRDKEKIEREEAWRKEETERVKREIHMREHEQEMARDRQSTITEFLNKITSFDQKIQLPLDINLQDLQNNVTHIENPIPLCEITKIPSSEKFTEDHYNQEKPTTKDDTGKRWPRDEVLALISIRSNVNNGIGGNNEENQLGLIGNYNKGGGGGGCGGGGGSLWERISQGMLELGYKRSAKRCKEKWENINKYFRKTKDANKKRSLDSRTCPYYHQLSKLYNQEKQAASSSNSAGLSSDELEKCPTAKIMPEN</sequence>
<dbReference type="Proteomes" id="UP001055879">
    <property type="component" value="Linkage Group LG11"/>
</dbReference>
<reference evidence="1 2" key="2">
    <citation type="journal article" date="2022" name="Mol. Ecol. Resour.">
        <title>The genomes of chicory, endive, great burdock and yacon provide insights into Asteraceae paleo-polyploidization history and plant inulin production.</title>
        <authorList>
            <person name="Fan W."/>
            <person name="Wang S."/>
            <person name="Wang H."/>
            <person name="Wang A."/>
            <person name="Jiang F."/>
            <person name="Liu H."/>
            <person name="Zhao H."/>
            <person name="Xu D."/>
            <person name="Zhang Y."/>
        </authorList>
    </citation>
    <scope>NUCLEOTIDE SEQUENCE [LARGE SCALE GENOMIC DNA]</scope>
    <source>
        <strain evidence="2">cv. Niubang</strain>
    </source>
</reference>